<feature type="compositionally biased region" description="Acidic residues" evidence="5">
    <location>
        <begin position="77"/>
        <end position="87"/>
    </location>
</feature>
<organism evidence="7 8">
    <name type="scientific">Acrasis kona</name>
    <dbReference type="NCBI Taxonomy" id="1008807"/>
    <lineage>
        <taxon>Eukaryota</taxon>
        <taxon>Discoba</taxon>
        <taxon>Heterolobosea</taxon>
        <taxon>Tetramitia</taxon>
        <taxon>Eutetramitia</taxon>
        <taxon>Acrasidae</taxon>
        <taxon>Acrasis</taxon>
    </lineage>
</organism>
<feature type="zinc finger region" description="C3H1-type" evidence="4">
    <location>
        <begin position="162"/>
        <end position="190"/>
    </location>
</feature>
<dbReference type="AlphaFoldDB" id="A0AAW2Z8T7"/>
<proteinExistence type="predicted"/>
<feature type="domain" description="C3H1-type" evidence="6">
    <location>
        <begin position="162"/>
        <end position="190"/>
    </location>
</feature>
<dbReference type="PROSITE" id="PS50103">
    <property type="entry name" value="ZF_C3H1"/>
    <property type="match status" value="2"/>
</dbReference>
<evidence type="ECO:0000256" key="1">
    <source>
        <dbReference type="ARBA" id="ARBA00022723"/>
    </source>
</evidence>
<evidence type="ECO:0000256" key="5">
    <source>
        <dbReference type="SAM" id="MobiDB-lite"/>
    </source>
</evidence>
<keyword evidence="1 4" id="KW-0479">Metal-binding</keyword>
<name>A0AAW2Z8T7_9EUKA</name>
<feature type="compositionally biased region" description="Basic and acidic residues" evidence="5">
    <location>
        <begin position="51"/>
        <end position="76"/>
    </location>
</feature>
<dbReference type="Pfam" id="PF00642">
    <property type="entry name" value="zf-CCCH"/>
    <property type="match status" value="1"/>
</dbReference>
<dbReference type="SMART" id="SM00356">
    <property type="entry name" value="ZnF_C3H1"/>
    <property type="match status" value="2"/>
</dbReference>
<accession>A0AAW2Z8T7</accession>
<feature type="region of interest" description="Disordered" evidence="5">
    <location>
        <begin position="222"/>
        <end position="314"/>
    </location>
</feature>
<dbReference type="InterPro" id="IPR036855">
    <property type="entry name" value="Znf_CCCH_sf"/>
</dbReference>
<feature type="compositionally biased region" description="Polar residues" evidence="5">
    <location>
        <begin position="38"/>
        <end position="50"/>
    </location>
</feature>
<dbReference type="Proteomes" id="UP001431209">
    <property type="component" value="Unassembled WGS sequence"/>
</dbReference>
<dbReference type="Gene3D" id="4.10.1000.10">
    <property type="entry name" value="Zinc finger, CCCH-type"/>
    <property type="match status" value="1"/>
</dbReference>
<keyword evidence="2 4" id="KW-0863">Zinc-finger</keyword>
<feature type="compositionally biased region" description="Acidic residues" evidence="5">
    <location>
        <begin position="247"/>
        <end position="263"/>
    </location>
</feature>
<evidence type="ECO:0000313" key="8">
    <source>
        <dbReference type="Proteomes" id="UP001431209"/>
    </source>
</evidence>
<reference evidence="7 8" key="1">
    <citation type="submission" date="2024-03" db="EMBL/GenBank/DDBJ databases">
        <title>The Acrasis kona genome and developmental transcriptomes reveal deep origins of eukaryotic multicellular pathways.</title>
        <authorList>
            <person name="Sheikh S."/>
            <person name="Fu C.-J."/>
            <person name="Brown M.W."/>
            <person name="Baldauf S.L."/>
        </authorList>
    </citation>
    <scope>NUCLEOTIDE SEQUENCE [LARGE SCALE GENOMIC DNA]</scope>
    <source>
        <strain evidence="7 8">ATCC MYA-3509</strain>
    </source>
</reference>
<dbReference type="SUPFAM" id="SSF90229">
    <property type="entry name" value="CCCH zinc finger"/>
    <property type="match status" value="2"/>
</dbReference>
<keyword evidence="8" id="KW-1185">Reference proteome</keyword>
<evidence type="ECO:0000256" key="4">
    <source>
        <dbReference type="PROSITE-ProRule" id="PRU00723"/>
    </source>
</evidence>
<comment type="caution">
    <text evidence="7">The sequence shown here is derived from an EMBL/GenBank/DDBJ whole genome shotgun (WGS) entry which is preliminary data.</text>
</comment>
<feature type="compositionally biased region" description="Basic and acidic residues" evidence="5">
    <location>
        <begin position="284"/>
        <end position="293"/>
    </location>
</feature>
<feature type="compositionally biased region" description="Acidic residues" evidence="5">
    <location>
        <begin position="296"/>
        <end position="314"/>
    </location>
</feature>
<dbReference type="EMBL" id="JAOPGA020001102">
    <property type="protein sequence ID" value="KAL0485077.1"/>
    <property type="molecule type" value="Genomic_DNA"/>
</dbReference>
<evidence type="ECO:0000259" key="6">
    <source>
        <dbReference type="PROSITE" id="PS50103"/>
    </source>
</evidence>
<dbReference type="InterPro" id="IPR000571">
    <property type="entry name" value="Znf_CCCH"/>
</dbReference>
<evidence type="ECO:0000313" key="7">
    <source>
        <dbReference type="EMBL" id="KAL0485077.1"/>
    </source>
</evidence>
<gene>
    <name evidence="7" type="ORF">AKO1_011843</name>
</gene>
<feature type="region of interest" description="Disordered" evidence="5">
    <location>
        <begin position="20"/>
        <end position="99"/>
    </location>
</feature>
<feature type="compositionally biased region" description="Acidic residues" evidence="5">
    <location>
        <begin position="25"/>
        <end position="37"/>
    </location>
</feature>
<dbReference type="GO" id="GO:0008270">
    <property type="term" value="F:zinc ion binding"/>
    <property type="evidence" value="ECO:0007669"/>
    <property type="project" value="UniProtKB-KW"/>
</dbReference>
<evidence type="ECO:0000256" key="3">
    <source>
        <dbReference type="ARBA" id="ARBA00022833"/>
    </source>
</evidence>
<keyword evidence="3 4" id="KW-0862">Zinc</keyword>
<protein>
    <submittedName>
        <fullName evidence="7">Zinc finger CCCH domain-containing protein</fullName>
    </submittedName>
</protein>
<dbReference type="Pfam" id="PF14608">
    <property type="entry name" value="zf-CCCH_2"/>
    <property type="match status" value="1"/>
</dbReference>
<feature type="zinc finger region" description="C3H1-type" evidence="4">
    <location>
        <begin position="195"/>
        <end position="218"/>
    </location>
</feature>
<evidence type="ECO:0000256" key="2">
    <source>
        <dbReference type="ARBA" id="ARBA00022771"/>
    </source>
</evidence>
<feature type="domain" description="C3H1-type" evidence="6">
    <location>
        <begin position="195"/>
        <end position="218"/>
    </location>
</feature>
<sequence length="314" mass="37506">MMEPKDNDHRNKMINTIQKLYPVEIVEEPSLDVEPQVEETNPQETEPESNPETKEQEQPQEKWGDQMADEEGHYSESEEEDQNEEDEQNKSNEQESYPNVYERYPNQFLLEFLMDVRDFNVIVKSSLLEKADKECEFAQNKELDLVRRRQESLQTKMRAEGRSSQELCVFFVQSNSCRNGRDCVFSHSREHSSIPCRLITSNGYCKYGSRCKFSHAVERPQVQHNPYHRHSNEYTRNQVVRVRHPEEDDPDVENQDDDDEGVEDYSYLDQQEYYQDFEVPSYFEPERTEHRAQYQDGDDDDDQLWIYDDDDDEY</sequence>